<dbReference type="Pfam" id="PF00534">
    <property type="entry name" value="Glycos_transf_1"/>
    <property type="match status" value="1"/>
</dbReference>
<organism evidence="2 3">
    <name type="scientific">Sphingobium olei</name>
    <dbReference type="NCBI Taxonomy" id="420955"/>
    <lineage>
        <taxon>Bacteria</taxon>
        <taxon>Pseudomonadati</taxon>
        <taxon>Pseudomonadota</taxon>
        <taxon>Alphaproteobacteria</taxon>
        <taxon>Sphingomonadales</taxon>
        <taxon>Sphingomonadaceae</taxon>
        <taxon>Sphingobium</taxon>
    </lineage>
</organism>
<dbReference type="CDD" id="cd03801">
    <property type="entry name" value="GT4_PimA-like"/>
    <property type="match status" value="1"/>
</dbReference>
<dbReference type="Pfam" id="PF00535">
    <property type="entry name" value="Glycos_transf_2"/>
    <property type="match status" value="2"/>
</dbReference>
<dbReference type="PROSITE" id="PS50061">
    <property type="entry name" value="ETS_DOMAIN_3"/>
    <property type="match status" value="1"/>
</dbReference>
<proteinExistence type="predicted"/>
<accession>A0ABW3NV39</accession>
<dbReference type="Gene3D" id="3.40.50.2000">
    <property type="entry name" value="Glycogen Phosphorylase B"/>
    <property type="match status" value="1"/>
</dbReference>
<name>A0ABW3NV39_9SPHN</name>
<sequence>MHDHQKIANHRSAFRKFILRWTSGFAIPFDKLYYISRYPDVQEEEAERHFIRQGWRNGYSPNHNFDMLAYLAGEGIDIVKRHEDLNHRPFIRAMIDNVNIPQQARNFAQDYIDIVDFGLFDRAFYFEKYPDVVGDPIEHYLRWGWKKGYDPSPHFSTSAYLNFHPDVAKAEYNPLLHYCRFGSVERRLAARAVPSSPSEPEPILTEPHCPPLEDNRRRLQADIRQRLAPSTKKAFIAGPEISILVPVYNVPVIWLRQMVESVQHQTYDRWQLCIVDDCSTSAELRELLLELQAWDKRIQVVMREANGGISAASNDCLALATGEYVALLDNDDMLTNDALEEMARAIIHNDKPDWLYSDEFKIDEENNVSDLFAKPDWSPSMLFNYMYTGHLTLYKKSIVEAVGGFRSVYDFSQDYDLALRISEKDVRVVHVEKYLYAWRMIATSAASGGKPTARISNIAALQDAVDRRGWNGTATPLPTANRIVRHVSHDVKVSIVIPSDNERNIKASINSILENTTYVNYNIVVVTNSGIVSNLKPGFSSNKVNWANYDKPFNFSDKCNAGAMASDGEYVIFFNDDVRVITPDWIQGLLEYVTLPGVGAVGPKLLYENGLIQHGGMATGMRRLVGTAFHCYPDNSSVHFNFAQCVRDVSILCGALIAMPAKLFWDIGGFDAVNAPIGHSDVDLCFRVREAGFRCVYTPYAKLVHIGHVSIGEEEAVKKAFKRDKSEVFLLKRWCEYVARDPYFTPAMRSLTYMDSPENFQVFPGSGSAGKDDVLILSHDLTSSGAPKVAYDLALLMQSEGYFVTVVSPVDGPYRSKLVSHGITVIIDELILTGHESSMVLARSFDFVIANTIVCWQSVAELAKTTPTFLYSHETELVHHFADIYPDFLDAVRSATQIWSGSQHAADALAYYGLKPHIVEYGVDDITAAEGNPAIRIAVFGSIEPRKGQDLAILGMGDVAPEIRSKARLDLFGRTLAVGYHHQLEVMAAGIKQVHFGGELAYDEYRKALSDTDIILVCSRDDTLPLVSLDSLALGKALICSATTGTSRYLQHEESALILKHNSPQEIADAISRLIDDAELRQKIGVGARSVFEEYFTYDAFSKRIFKRFDEERQITVAS</sequence>
<keyword evidence="3" id="KW-1185">Reference proteome</keyword>
<dbReference type="SUPFAM" id="SSF53756">
    <property type="entry name" value="UDP-Glycosyltransferase/glycogen phosphorylase"/>
    <property type="match status" value="1"/>
</dbReference>
<feature type="domain" description="ETS" evidence="1">
    <location>
        <begin position="359"/>
        <end position="412"/>
    </location>
</feature>
<evidence type="ECO:0000313" key="2">
    <source>
        <dbReference type="EMBL" id="MFD1104201.1"/>
    </source>
</evidence>
<dbReference type="InterPro" id="IPR001296">
    <property type="entry name" value="Glyco_trans_1"/>
</dbReference>
<dbReference type="CDD" id="cd04184">
    <property type="entry name" value="GT2_RfbC_Mx_like"/>
    <property type="match status" value="1"/>
</dbReference>
<keyword evidence="2" id="KW-0328">Glycosyltransferase</keyword>
<dbReference type="EMBL" id="JBHTLS010000080">
    <property type="protein sequence ID" value="MFD1104201.1"/>
    <property type="molecule type" value="Genomic_DNA"/>
</dbReference>
<reference evidence="3" key="1">
    <citation type="journal article" date="2019" name="Int. J. Syst. Evol. Microbiol.">
        <title>The Global Catalogue of Microorganisms (GCM) 10K type strain sequencing project: providing services to taxonomists for standard genome sequencing and annotation.</title>
        <authorList>
            <consortium name="The Broad Institute Genomics Platform"/>
            <consortium name="The Broad Institute Genome Sequencing Center for Infectious Disease"/>
            <person name="Wu L."/>
            <person name="Ma J."/>
        </authorList>
    </citation>
    <scope>NUCLEOTIDE SEQUENCE [LARGE SCALE GENOMIC DNA]</scope>
    <source>
        <strain evidence="3">CCUG 54329</strain>
    </source>
</reference>
<dbReference type="Pfam" id="PF16994">
    <property type="entry name" value="Glyco_trans_4_5"/>
    <property type="match status" value="1"/>
</dbReference>
<dbReference type="Proteomes" id="UP001597203">
    <property type="component" value="Unassembled WGS sequence"/>
</dbReference>
<dbReference type="Gene3D" id="3.90.550.10">
    <property type="entry name" value="Spore Coat Polysaccharide Biosynthesis Protein SpsA, Chain A"/>
    <property type="match status" value="2"/>
</dbReference>
<dbReference type="InterPro" id="IPR041693">
    <property type="entry name" value="Glyco_trans_4_5"/>
</dbReference>
<dbReference type="PANTHER" id="PTHR43179">
    <property type="entry name" value="RHAMNOSYLTRANSFERASE WBBL"/>
    <property type="match status" value="1"/>
</dbReference>
<keyword evidence="2" id="KW-0808">Transferase</keyword>
<dbReference type="InterPro" id="IPR000418">
    <property type="entry name" value="Ets_dom"/>
</dbReference>
<dbReference type="InterPro" id="IPR029044">
    <property type="entry name" value="Nucleotide-diphossugar_trans"/>
</dbReference>
<dbReference type="EC" id="2.4.-.-" evidence="2"/>
<dbReference type="PANTHER" id="PTHR43179:SF7">
    <property type="entry name" value="RHAMNOSYLTRANSFERASE WBBL"/>
    <property type="match status" value="1"/>
</dbReference>
<evidence type="ECO:0000313" key="3">
    <source>
        <dbReference type="Proteomes" id="UP001597203"/>
    </source>
</evidence>
<protein>
    <submittedName>
        <fullName evidence="2">Glycosyltransferase</fullName>
        <ecNumber evidence="2">2.4.-.-</ecNumber>
    </submittedName>
</protein>
<evidence type="ECO:0000259" key="1">
    <source>
        <dbReference type="PROSITE" id="PS50061"/>
    </source>
</evidence>
<dbReference type="GO" id="GO:0016757">
    <property type="term" value="F:glycosyltransferase activity"/>
    <property type="evidence" value="ECO:0007669"/>
    <property type="project" value="UniProtKB-KW"/>
</dbReference>
<comment type="caution">
    <text evidence="2">The sequence shown here is derived from an EMBL/GenBank/DDBJ whole genome shotgun (WGS) entry which is preliminary data.</text>
</comment>
<dbReference type="SUPFAM" id="SSF53448">
    <property type="entry name" value="Nucleotide-diphospho-sugar transferases"/>
    <property type="match status" value="2"/>
</dbReference>
<gene>
    <name evidence="2" type="ORF">ACFQ24_04770</name>
</gene>
<dbReference type="RefSeq" id="WP_380909374.1">
    <property type="nucleotide sequence ID" value="NZ_JBHTLS010000080.1"/>
</dbReference>
<dbReference type="InterPro" id="IPR001173">
    <property type="entry name" value="Glyco_trans_2-like"/>
</dbReference>